<evidence type="ECO:0000313" key="2">
    <source>
        <dbReference type="Proteomes" id="UP000239576"/>
    </source>
</evidence>
<reference evidence="2" key="1">
    <citation type="submission" date="2018-02" db="EMBL/GenBank/DDBJ databases">
        <authorList>
            <person name="Moore K."/>
            <person name="Momper L."/>
        </authorList>
    </citation>
    <scope>NUCLEOTIDE SEQUENCE [LARGE SCALE GENOMIC DNA]</scope>
    <source>
        <strain evidence="2">ULC18</strain>
    </source>
</reference>
<dbReference type="EMBL" id="PVWK01000156">
    <property type="protein sequence ID" value="PSB24010.1"/>
    <property type="molecule type" value="Genomic_DNA"/>
</dbReference>
<dbReference type="RefSeq" id="WP_106260545.1">
    <property type="nucleotide sequence ID" value="NZ_CAWNSW010000021.1"/>
</dbReference>
<evidence type="ECO:0000313" key="1">
    <source>
        <dbReference type="EMBL" id="PSB24010.1"/>
    </source>
</evidence>
<name>A0A2T1DU48_9CYAN</name>
<sequence>MSNSNSGIHLYNVKSYKLKLFLEPTTGKPVEYEGEAAAEIWNDLKHQEASYVASAVQTSYRLSPEA</sequence>
<dbReference type="AlphaFoldDB" id="A0A2T1DU48"/>
<comment type="caution">
    <text evidence="1">The sequence shown here is derived from an EMBL/GenBank/DDBJ whole genome shotgun (WGS) entry which is preliminary data.</text>
</comment>
<gene>
    <name evidence="1" type="ORF">C7B82_28765</name>
</gene>
<protein>
    <submittedName>
        <fullName evidence="1">Uncharacterized protein</fullName>
    </submittedName>
</protein>
<keyword evidence="2" id="KW-1185">Reference proteome</keyword>
<organism evidence="1 2">
    <name type="scientific">Stenomitos frigidus ULC18</name>
    <dbReference type="NCBI Taxonomy" id="2107698"/>
    <lineage>
        <taxon>Bacteria</taxon>
        <taxon>Bacillati</taxon>
        <taxon>Cyanobacteriota</taxon>
        <taxon>Cyanophyceae</taxon>
        <taxon>Leptolyngbyales</taxon>
        <taxon>Leptolyngbyaceae</taxon>
        <taxon>Stenomitos</taxon>
    </lineage>
</organism>
<proteinExistence type="predicted"/>
<dbReference type="Proteomes" id="UP000239576">
    <property type="component" value="Unassembled WGS sequence"/>
</dbReference>
<accession>A0A2T1DU48</accession>
<reference evidence="1 2" key="2">
    <citation type="submission" date="2018-03" db="EMBL/GenBank/DDBJ databases">
        <title>The ancient ancestry and fast evolution of plastids.</title>
        <authorList>
            <person name="Moore K.R."/>
            <person name="Magnabosco C."/>
            <person name="Momper L."/>
            <person name="Gold D.A."/>
            <person name="Bosak T."/>
            <person name="Fournier G.P."/>
        </authorList>
    </citation>
    <scope>NUCLEOTIDE SEQUENCE [LARGE SCALE GENOMIC DNA]</scope>
    <source>
        <strain evidence="1 2">ULC18</strain>
    </source>
</reference>